<evidence type="ECO:0000313" key="2">
    <source>
        <dbReference type="Proteomes" id="UP001060085"/>
    </source>
</evidence>
<accession>A0ACB9ZYB8</accession>
<evidence type="ECO:0000313" key="1">
    <source>
        <dbReference type="EMBL" id="KAI5653622.1"/>
    </source>
</evidence>
<reference evidence="2" key="1">
    <citation type="journal article" date="2023" name="Nat. Plants">
        <title>Single-cell RNA sequencing provides a high-resolution roadmap for understanding the multicellular compartmentation of specialized metabolism.</title>
        <authorList>
            <person name="Sun S."/>
            <person name="Shen X."/>
            <person name="Li Y."/>
            <person name="Li Y."/>
            <person name="Wang S."/>
            <person name="Li R."/>
            <person name="Zhang H."/>
            <person name="Shen G."/>
            <person name="Guo B."/>
            <person name="Wei J."/>
            <person name="Xu J."/>
            <person name="St-Pierre B."/>
            <person name="Chen S."/>
            <person name="Sun C."/>
        </authorList>
    </citation>
    <scope>NUCLEOTIDE SEQUENCE [LARGE SCALE GENOMIC DNA]</scope>
</reference>
<gene>
    <name evidence="1" type="ORF">M9H77_30809</name>
</gene>
<keyword evidence="2" id="KW-1185">Reference proteome</keyword>
<comment type="caution">
    <text evidence="1">The sequence shown here is derived from an EMBL/GenBank/DDBJ whole genome shotgun (WGS) entry which is preliminary data.</text>
</comment>
<protein>
    <submittedName>
        <fullName evidence="1">Uncharacterized protein</fullName>
    </submittedName>
</protein>
<sequence length="251" mass="28655">MGILVVGLSTQKWGGRTYLANRYIDDFKATKVVNARDFIEKRELCSIQCVHSISAIAALREEVASYVDEKYHLITFAKVYEPVVNLISGPTFWPRTEKPKVLPPKKLKLPGRPKKCRREDPDEEAETSKLTTKRVLRFGRIKSKCGNCGKQGYNMRTCTEKTWSLLMRTDALNVKGWGKTREHETQSLSQVENVEVEQEAGIDTKVKTQVEVEQRARIDTKVKTQVEVEQRARINTQVEVEQAGIETQVET</sequence>
<name>A0ACB9ZYB8_CATRO</name>
<dbReference type="Proteomes" id="UP001060085">
    <property type="component" value="Linkage Group LG07"/>
</dbReference>
<dbReference type="EMBL" id="CM044707">
    <property type="protein sequence ID" value="KAI5653622.1"/>
    <property type="molecule type" value="Genomic_DNA"/>
</dbReference>
<organism evidence="1 2">
    <name type="scientific">Catharanthus roseus</name>
    <name type="common">Madagascar periwinkle</name>
    <name type="synonym">Vinca rosea</name>
    <dbReference type="NCBI Taxonomy" id="4058"/>
    <lineage>
        <taxon>Eukaryota</taxon>
        <taxon>Viridiplantae</taxon>
        <taxon>Streptophyta</taxon>
        <taxon>Embryophyta</taxon>
        <taxon>Tracheophyta</taxon>
        <taxon>Spermatophyta</taxon>
        <taxon>Magnoliopsida</taxon>
        <taxon>eudicotyledons</taxon>
        <taxon>Gunneridae</taxon>
        <taxon>Pentapetalae</taxon>
        <taxon>asterids</taxon>
        <taxon>lamiids</taxon>
        <taxon>Gentianales</taxon>
        <taxon>Apocynaceae</taxon>
        <taxon>Rauvolfioideae</taxon>
        <taxon>Vinceae</taxon>
        <taxon>Catharanthinae</taxon>
        <taxon>Catharanthus</taxon>
    </lineage>
</organism>
<proteinExistence type="predicted"/>